<evidence type="ECO:0000313" key="2">
    <source>
        <dbReference type="EMBL" id="GIG21075.1"/>
    </source>
</evidence>
<proteinExistence type="predicted"/>
<comment type="caution">
    <text evidence="2">The sequence shown here is derived from an EMBL/GenBank/DDBJ whole genome shotgun (WGS) entry which is preliminary data.</text>
</comment>
<dbReference type="AlphaFoldDB" id="A0A919P2K9"/>
<keyword evidence="1" id="KW-0472">Membrane</keyword>
<reference evidence="2" key="1">
    <citation type="submission" date="2021-01" db="EMBL/GenBank/DDBJ databases">
        <title>Whole genome shotgun sequence of Cellulomonas chitinilytica NBRC 110799.</title>
        <authorList>
            <person name="Komaki H."/>
            <person name="Tamura T."/>
        </authorList>
    </citation>
    <scope>NUCLEOTIDE SEQUENCE</scope>
    <source>
        <strain evidence="2">NBRC 110799</strain>
    </source>
</reference>
<feature type="transmembrane region" description="Helical" evidence="1">
    <location>
        <begin position="35"/>
        <end position="61"/>
    </location>
</feature>
<sequence length="65" mass="6755">MTTAPTSAPVTVRGVARAVRWAPAPLWEPGRRARFVAYLGGSMIAWTAVGLGLAALLAQVLPLLG</sequence>
<dbReference type="RefSeq" id="WP_203751647.1">
    <property type="nucleotide sequence ID" value="NZ_BONK01000005.1"/>
</dbReference>
<organism evidence="2 3">
    <name type="scientific">Cellulomonas chitinilytica</name>
    <dbReference type="NCBI Taxonomy" id="398759"/>
    <lineage>
        <taxon>Bacteria</taxon>
        <taxon>Bacillati</taxon>
        <taxon>Actinomycetota</taxon>
        <taxon>Actinomycetes</taxon>
        <taxon>Micrococcales</taxon>
        <taxon>Cellulomonadaceae</taxon>
        <taxon>Cellulomonas</taxon>
    </lineage>
</organism>
<name>A0A919P2K9_9CELL</name>
<dbReference type="Proteomes" id="UP000632740">
    <property type="component" value="Unassembled WGS sequence"/>
</dbReference>
<evidence type="ECO:0000256" key="1">
    <source>
        <dbReference type="SAM" id="Phobius"/>
    </source>
</evidence>
<keyword evidence="3" id="KW-1185">Reference proteome</keyword>
<keyword evidence="1" id="KW-0812">Transmembrane</keyword>
<accession>A0A919P2K9</accession>
<protein>
    <submittedName>
        <fullName evidence="2">Uncharacterized protein</fullName>
    </submittedName>
</protein>
<gene>
    <name evidence="2" type="ORF">Cch01nite_17990</name>
</gene>
<evidence type="ECO:0000313" key="3">
    <source>
        <dbReference type="Proteomes" id="UP000632740"/>
    </source>
</evidence>
<keyword evidence="1" id="KW-1133">Transmembrane helix</keyword>
<dbReference type="EMBL" id="BONK01000005">
    <property type="protein sequence ID" value="GIG21075.1"/>
    <property type="molecule type" value="Genomic_DNA"/>
</dbReference>